<accession>A0A699XE51</accession>
<dbReference type="EMBL" id="BKCJ011827610">
    <property type="protein sequence ID" value="GFD56278.1"/>
    <property type="molecule type" value="Genomic_DNA"/>
</dbReference>
<feature type="non-terminal residue" evidence="1">
    <location>
        <position position="1"/>
    </location>
</feature>
<name>A0A699XE51_TANCI</name>
<feature type="non-terminal residue" evidence="1">
    <location>
        <position position="91"/>
    </location>
</feature>
<gene>
    <name evidence="1" type="ORF">Tci_928247</name>
</gene>
<comment type="caution">
    <text evidence="1">The sequence shown here is derived from an EMBL/GenBank/DDBJ whole genome shotgun (WGS) entry which is preliminary data.</text>
</comment>
<proteinExistence type="predicted"/>
<sequence>GLTTNEKGLISRMLRFDNVNSELQKKLAATQQLVNSFTAAAAQFDAKLQAVEEREAASRKVLAQEEAALRQRETDVANLERLLTEKSKSFP</sequence>
<dbReference type="AlphaFoldDB" id="A0A699XE51"/>
<evidence type="ECO:0000313" key="1">
    <source>
        <dbReference type="EMBL" id="GFD56278.1"/>
    </source>
</evidence>
<organism evidence="1">
    <name type="scientific">Tanacetum cinerariifolium</name>
    <name type="common">Dalmatian daisy</name>
    <name type="synonym">Chrysanthemum cinerariifolium</name>
    <dbReference type="NCBI Taxonomy" id="118510"/>
    <lineage>
        <taxon>Eukaryota</taxon>
        <taxon>Viridiplantae</taxon>
        <taxon>Streptophyta</taxon>
        <taxon>Embryophyta</taxon>
        <taxon>Tracheophyta</taxon>
        <taxon>Spermatophyta</taxon>
        <taxon>Magnoliopsida</taxon>
        <taxon>eudicotyledons</taxon>
        <taxon>Gunneridae</taxon>
        <taxon>Pentapetalae</taxon>
        <taxon>asterids</taxon>
        <taxon>campanulids</taxon>
        <taxon>Asterales</taxon>
        <taxon>Asteraceae</taxon>
        <taxon>Asteroideae</taxon>
        <taxon>Anthemideae</taxon>
        <taxon>Anthemidinae</taxon>
        <taxon>Tanacetum</taxon>
    </lineage>
</organism>
<reference evidence="1" key="1">
    <citation type="journal article" date="2019" name="Sci. Rep.">
        <title>Draft genome of Tanacetum cinerariifolium, the natural source of mosquito coil.</title>
        <authorList>
            <person name="Yamashiro T."/>
            <person name="Shiraishi A."/>
            <person name="Satake H."/>
            <person name="Nakayama K."/>
        </authorList>
    </citation>
    <scope>NUCLEOTIDE SEQUENCE</scope>
</reference>
<protein>
    <submittedName>
        <fullName evidence="1">Uncharacterized protein</fullName>
    </submittedName>
</protein>